<dbReference type="HOGENOM" id="CLU_033975_2_1_5"/>
<dbReference type="InterPro" id="IPR023606">
    <property type="entry name" value="CoA-Trfase_III_dom_1_sf"/>
</dbReference>
<keyword evidence="2" id="KW-0614">Plasmid</keyword>
<dbReference type="GO" id="GO:0008410">
    <property type="term" value="F:CoA-transferase activity"/>
    <property type="evidence" value="ECO:0007669"/>
    <property type="project" value="TreeGrafter"/>
</dbReference>
<dbReference type="AlphaFoldDB" id="I3TUW8"/>
<evidence type="ECO:0000313" key="3">
    <source>
        <dbReference type="Proteomes" id="UP000005258"/>
    </source>
</evidence>
<gene>
    <name evidence="2" type="ordered locus">TMO_b0548</name>
</gene>
<dbReference type="PANTHER" id="PTHR48207">
    <property type="entry name" value="SUCCINATE--HYDROXYMETHYLGLUTARATE COA-TRANSFERASE"/>
    <property type="match status" value="1"/>
</dbReference>
<dbReference type="PANTHER" id="PTHR48207:SF3">
    <property type="entry name" value="SUCCINATE--HYDROXYMETHYLGLUTARATE COA-TRANSFERASE"/>
    <property type="match status" value="1"/>
</dbReference>
<evidence type="ECO:0000313" key="2">
    <source>
        <dbReference type="EMBL" id="AFK56556.1"/>
    </source>
</evidence>
<dbReference type="InterPro" id="IPR044855">
    <property type="entry name" value="CoA-Trfase_III_dom3_sf"/>
</dbReference>
<dbReference type="InterPro" id="IPR003673">
    <property type="entry name" value="CoA-Trfase_fam_III"/>
</dbReference>
<dbReference type="EMBL" id="CP003238">
    <property type="protein sequence ID" value="AFK56556.1"/>
    <property type="molecule type" value="Genomic_DNA"/>
</dbReference>
<protein>
    <submittedName>
        <fullName evidence="2">L-carnitine dehydratase/bile acid-inducible protein F</fullName>
    </submittedName>
</protein>
<reference evidence="2 3" key="1">
    <citation type="journal article" date="2012" name="J. Am. Chem. Soc.">
        <title>Bacterial biosynthesis and maturation of the didemnin anti-cancer agents.</title>
        <authorList>
            <person name="Xu Y."/>
            <person name="Kersten R.D."/>
            <person name="Nam S.J."/>
            <person name="Lu L."/>
            <person name="Al-Suwailem A.M."/>
            <person name="Zheng H."/>
            <person name="Fenical W."/>
            <person name="Dorrestein P.C."/>
            <person name="Moore B.S."/>
            <person name="Qian P.Y."/>
        </authorList>
    </citation>
    <scope>NUCLEOTIDE SEQUENCE [LARGE SCALE GENOMIC DNA]</scope>
    <source>
        <strain evidence="2 3">KA081020-065</strain>
    </source>
</reference>
<dbReference type="KEGG" id="tmo:TMO_b0548"/>
<dbReference type="InterPro" id="IPR050483">
    <property type="entry name" value="CoA-transferase_III_domain"/>
</dbReference>
<dbReference type="SUPFAM" id="SSF89796">
    <property type="entry name" value="CoA-transferase family III (CaiB/BaiF)"/>
    <property type="match status" value="1"/>
</dbReference>
<keyword evidence="1" id="KW-0808">Transferase</keyword>
<evidence type="ECO:0000256" key="1">
    <source>
        <dbReference type="ARBA" id="ARBA00022679"/>
    </source>
</evidence>
<proteinExistence type="predicted"/>
<sequence>MATPRAEGALSHIRVLDLSRVLAGPWASQILGDLGAEVLKIERPGAGDDTRGWGPPYAEAADGSAREAAYFLTTNRNKSSVAIDMGTEEGATLIRRLAAESDVVIENFKVGGLKKYGLDQESLRALNPRLIYCSITGFGQTGPYAPRAGYDFMIQAMGGLMSVTGEPDEVPGGGPVKVGVALVDVMTGLYATIGVLAALAHRERTGAGQYIDLALLDVSVATLANQAMNYLVSGKAPGRMGNAHPNIVPYQAFATQDGHLVLAIGNDEQFRRFAAEAGHPDWGTDPRFATNAQRVANRAALVPLVAGAVATRTTDDWIAALESKAVPCGPINTLDRVFADPQVQARGLARQIAHPALGSVPTVANPLNLSATPVDYARAAPRLGVDTDETLGRLLGLDVAALADLRKRGVIG</sequence>
<dbReference type="Gene3D" id="3.40.50.10540">
    <property type="entry name" value="Crotonobetainyl-coa:carnitine coa-transferase, domain 1"/>
    <property type="match status" value="1"/>
</dbReference>
<keyword evidence="3" id="KW-1185">Reference proteome</keyword>
<organism evidence="2 3">
    <name type="scientific">Tistrella mobilis (strain KA081020-065)</name>
    <dbReference type="NCBI Taxonomy" id="1110502"/>
    <lineage>
        <taxon>Bacteria</taxon>
        <taxon>Pseudomonadati</taxon>
        <taxon>Pseudomonadota</taxon>
        <taxon>Alphaproteobacteria</taxon>
        <taxon>Geminicoccales</taxon>
        <taxon>Geminicoccaceae</taxon>
        <taxon>Tistrella</taxon>
    </lineage>
</organism>
<geneLocation type="plasmid" evidence="2 3">
    <name>pTM2</name>
</geneLocation>
<dbReference type="Gene3D" id="3.30.1540.10">
    <property type="entry name" value="formyl-coa transferase, domain 3"/>
    <property type="match status" value="1"/>
</dbReference>
<dbReference type="RefSeq" id="WP_014753308.1">
    <property type="nucleotide sequence ID" value="NC_017966.1"/>
</dbReference>
<accession>I3TUW8</accession>
<dbReference type="Proteomes" id="UP000005258">
    <property type="component" value="Plasmid pTM2"/>
</dbReference>
<dbReference type="PATRIC" id="fig|1110502.3.peg.4809"/>
<name>I3TUW8_TISMK</name>
<dbReference type="Pfam" id="PF02515">
    <property type="entry name" value="CoA_transf_3"/>
    <property type="match status" value="1"/>
</dbReference>